<dbReference type="Gene3D" id="3.40.50.261">
    <property type="entry name" value="Succinyl-CoA synthetase domains"/>
    <property type="match status" value="1"/>
</dbReference>
<dbReference type="AlphaFoldDB" id="A0A2T9Y9Y6"/>
<dbReference type="InterPro" id="IPR013650">
    <property type="entry name" value="ATP-grasp_succ-CoA_synth-type"/>
</dbReference>
<evidence type="ECO:0000256" key="9">
    <source>
        <dbReference type="PROSITE-ProRule" id="PRU00409"/>
    </source>
</evidence>
<dbReference type="GO" id="GO:0006099">
    <property type="term" value="P:tricarboxylic acid cycle"/>
    <property type="evidence" value="ECO:0007669"/>
    <property type="project" value="UniProtKB-UniRule"/>
</dbReference>
<dbReference type="InterPro" id="IPR017866">
    <property type="entry name" value="Succ-CoA_synthase_bsu_CS"/>
</dbReference>
<dbReference type="NCBIfam" id="TIGR01016">
    <property type="entry name" value="sucCoAbeta"/>
    <property type="match status" value="1"/>
</dbReference>
<comment type="cofactor">
    <cofactor evidence="8">
        <name>Mg(2+)</name>
        <dbReference type="ChEBI" id="CHEBI:18420"/>
    </cofactor>
    <text evidence="8">Binds 1 Mg(2+) ion per subunit.</text>
</comment>
<reference evidence="12 13" key="1">
    <citation type="journal article" date="2018" name="MBio">
        <title>Comparative Genomics Reveals the Core Gene Toolbox for the Fungus-Insect Symbiosis.</title>
        <authorList>
            <person name="Wang Y."/>
            <person name="Stata M."/>
            <person name="Wang W."/>
            <person name="Stajich J.E."/>
            <person name="White M.M."/>
            <person name="Moncalvo J.M."/>
        </authorList>
    </citation>
    <scope>NUCLEOTIDE SEQUENCE [LARGE SCALE GENOMIC DNA]</scope>
    <source>
        <strain evidence="12 13">AUS-77-4</strain>
    </source>
</reference>
<dbReference type="GO" id="GO:0006104">
    <property type="term" value="P:succinyl-CoA metabolic process"/>
    <property type="evidence" value="ECO:0007669"/>
    <property type="project" value="TreeGrafter"/>
</dbReference>
<sequence length="423" mass="45627">MFRSIAKRSFGLASKSFKQPVRAFSVHEHSSVELFEQNGVYVPRGIVANTPQEAFDAAKKIGGEIVIKAQVLAGGRGKGHFKNGFQGGVQFAKSAEEAKDLASKMIGQTLVTKQTGAEGKPCHKVFVVERKQIKHEYYFSILMDRSNNGPTIVASAFGGMDIEGVAAKDPSAVFKVPVDINKGLSREQAEELAIKMGFEESTRSQAVDVMTRLYDMFIKTDATQIEINPLSETTDGKVLCMDAKLNFDDNAAFRHPELEALIDDSQVDSRETAAKKWGLNYIGMDGHIGCLVNGAGLAMATADIINFYGGEPANFLDLGGTANEKTIGEAFKIVSSDPRVSSILVNIFGGIIRCDSVAHGIVNAAREIQLKIPVVVRLEGTNVELGKKVMSESGLALYPCDSLDSAASKVVELCKKELAKNQA</sequence>
<proteinExistence type="inferred from homology"/>
<evidence type="ECO:0000259" key="11">
    <source>
        <dbReference type="PROSITE" id="PS50975"/>
    </source>
</evidence>
<dbReference type="STRING" id="61424.A0A2T9Y9Y6"/>
<dbReference type="Gene3D" id="3.30.1490.20">
    <property type="entry name" value="ATP-grasp fold, A domain"/>
    <property type="match status" value="1"/>
</dbReference>
<dbReference type="EC" id="6.2.1.5" evidence="8"/>
<dbReference type="GO" id="GO:0004775">
    <property type="term" value="F:succinate-CoA ligase (ADP-forming) activity"/>
    <property type="evidence" value="ECO:0007669"/>
    <property type="project" value="UniProtKB-UniRule"/>
</dbReference>
<dbReference type="SUPFAM" id="SSF56059">
    <property type="entry name" value="Glutathione synthetase ATP-binding domain-like"/>
    <property type="match status" value="1"/>
</dbReference>
<comment type="similarity">
    <text evidence="8 10">Belongs to the succinate/malate CoA ligase beta subunit family.</text>
</comment>
<feature type="binding site" evidence="8">
    <location>
        <begin position="75"/>
        <end position="77"/>
    </location>
    <ligand>
        <name>ATP</name>
        <dbReference type="ChEBI" id="CHEBI:30616"/>
    </ligand>
</feature>
<evidence type="ECO:0000313" key="12">
    <source>
        <dbReference type="EMBL" id="PVU89135.1"/>
    </source>
</evidence>
<dbReference type="PROSITE" id="PS01217">
    <property type="entry name" value="SUCCINYL_COA_LIG_3"/>
    <property type="match status" value="1"/>
</dbReference>
<comment type="catalytic activity">
    <reaction evidence="8">
        <text>succinate + ATP + CoA = succinyl-CoA + ADP + phosphate</text>
        <dbReference type="Rhea" id="RHEA:17661"/>
        <dbReference type="ChEBI" id="CHEBI:30031"/>
        <dbReference type="ChEBI" id="CHEBI:30616"/>
        <dbReference type="ChEBI" id="CHEBI:43474"/>
        <dbReference type="ChEBI" id="CHEBI:57287"/>
        <dbReference type="ChEBI" id="CHEBI:57292"/>
        <dbReference type="ChEBI" id="CHEBI:456216"/>
        <dbReference type="EC" id="6.2.1.5"/>
    </reaction>
</comment>
<dbReference type="Gene3D" id="3.30.470.20">
    <property type="entry name" value="ATP-grasp fold, B domain"/>
    <property type="match status" value="1"/>
</dbReference>
<comment type="subcellular location">
    <subcellularLocation>
        <location evidence="8">Mitochondrion</location>
    </subcellularLocation>
</comment>
<feature type="domain" description="ATP-grasp" evidence="11">
    <location>
        <begin position="32"/>
        <end position="258"/>
    </location>
</feature>
<dbReference type="EMBL" id="MBFT01000571">
    <property type="protein sequence ID" value="PVU89135.1"/>
    <property type="molecule type" value="Genomic_DNA"/>
</dbReference>
<dbReference type="HAMAP" id="MF_00558">
    <property type="entry name" value="Succ_CoA_beta"/>
    <property type="match status" value="1"/>
</dbReference>
<feature type="binding site" evidence="8">
    <location>
        <position position="228"/>
    </location>
    <ligand>
        <name>Mg(2+)</name>
        <dbReference type="ChEBI" id="CHEBI:18420"/>
    </ligand>
</feature>
<dbReference type="OrthoDB" id="1552at2759"/>
<protein>
    <recommendedName>
        <fullName evidence="8">Succinate--CoA ligase [ADP-forming] subunit beta, mitochondrial</fullName>
        <ecNumber evidence="8">6.2.1.5</ecNumber>
    </recommendedName>
    <alternativeName>
        <fullName evidence="8">Succinyl-CoA synthetase beta chain</fullName>
        <shortName evidence="8">SCS-beta</shortName>
    </alternativeName>
</protein>
<accession>A0A2T9Y9Y6</accession>
<dbReference type="GO" id="GO:0005524">
    <property type="term" value="F:ATP binding"/>
    <property type="evidence" value="ECO:0007669"/>
    <property type="project" value="UniProtKB-UniRule"/>
</dbReference>
<dbReference type="InterPro" id="IPR013815">
    <property type="entry name" value="ATP_grasp_subdomain_1"/>
</dbReference>
<keyword evidence="5 8" id="KW-0547">Nucleotide-binding</keyword>
<comment type="caution">
    <text evidence="12">The sequence shown here is derived from an EMBL/GenBank/DDBJ whole genome shotgun (WGS) entry which is preliminary data.</text>
</comment>
<evidence type="ECO:0000256" key="3">
    <source>
        <dbReference type="ARBA" id="ARBA00022598"/>
    </source>
</evidence>
<gene>
    <name evidence="12" type="ORF">BB559_005237</name>
</gene>
<feature type="binding site" evidence="8">
    <location>
        <position position="242"/>
    </location>
    <ligand>
        <name>Mg(2+)</name>
        <dbReference type="ChEBI" id="CHEBI:18420"/>
    </ligand>
</feature>
<dbReference type="PANTHER" id="PTHR11815">
    <property type="entry name" value="SUCCINYL-COA SYNTHETASE BETA CHAIN"/>
    <property type="match status" value="1"/>
</dbReference>
<dbReference type="GO" id="GO:0005739">
    <property type="term" value="C:mitochondrion"/>
    <property type="evidence" value="ECO:0007669"/>
    <property type="project" value="UniProtKB-SubCell"/>
</dbReference>
<keyword evidence="13" id="KW-1185">Reference proteome</keyword>
<feature type="binding site" evidence="8">
    <location>
        <position position="68"/>
    </location>
    <ligand>
        <name>ATP</name>
        <dbReference type="ChEBI" id="CHEBI:30616"/>
    </ligand>
</feature>
<dbReference type="InterPro" id="IPR005811">
    <property type="entry name" value="SUCC_ACL_C"/>
</dbReference>
<evidence type="ECO:0000256" key="8">
    <source>
        <dbReference type="HAMAP-Rule" id="MF_03219"/>
    </source>
</evidence>
<dbReference type="PANTHER" id="PTHR11815:SF10">
    <property type="entry name" value="SUCCINATE--COA LIGASE [GDP-FORMING] SUBUNIT BETA, MITOCHONDRIAL"/>
    <property type="match status" value="1"/>
</dbReference>
<comment type="caution">
    <text evidence="8">Lacks conserved residue(s) required for the propagation of feature annotation.</text>
</comment>
<evidence type="ECO:0000256" key="7">
    <source>
        <dbReference type="ARBA" id="ARBA00063570"/>
    </source>
</evidence>
<dbReference type="GO" id="GO:0000287">
    <property type="term" value="F:magnesium ion binding"/>
    <property type="evidence" value="ECO:0007669"/>
    <property type="project" value="UniProtKB-UniRule"/>
</dbReference>
<comment type="subunit">
    <text evidence="7">Heterodimer of an alpha and a beta subunit. The beta subunit determines specificity for GTP.</text>
</comment>
<dbReference type="FunFam" id="3.30.1490.20:FF:000004">
    <property type="entry name" value="Succinate--CoA ligase [ADP-forming] subunit beta, mitochondrial"/>
    <property type="match status" value="1"/>
</dbReference>
<dbReference type="GO" id="GO:0042709">
    <property type="term" value="C:succinate-CoA ligase complex"/>
    <property type="evidence" value="ECO:0007669"/>
    <property type="project" value="TreeGrafter"/>
</dbReference>
<dbReference type="Pfam" id="PF08442">
    <property type="entry name" value="ATP-grasp_2"/>
    <property type="match status" value="1"/>
</dbReference>
<dbReference type="FunFam" id="3.40.50.261:FF:000001">
    <property type="entry name" value="Succinate--CoA ligase [ADP-forming] subunit beta"/>
    <property type="match status" value="1"/>
</dbReference>
<keyword evidence="6 8" id="KW-0460">Magnesium</keyword>
<evidence type="ECO:0000256" key="5">
    <source>
        <dbReference type="ARBA" id="ARBA00022741"/>
    </source>
</evidence>
<dbReference type="InterPro" id="IPR016102">
    <property type="entry name" value="Succinyl-CoA_synth-like"/>
</dbReference>
<comment type="function">
    <text evidence="8">Succinyl-CoA synthetase functions in the citric acid cycle (TCA), coupling the hydrolysis of succinyl-CoA to the synthesis of ATP and thus represents the only step of substrate-level phosphorylation in the TCA. The beta subunit provides nucleotide specificity of the enzyme and binds the substrate succinate, while the binding sites for coenzyme A and phosphate are found in the alpha subunit.</text>
</comment>
<evidence type="ECO:0000256" key="6">
    <source>
        <dbReference type="ARBA" id="ARBA00022842"/>
    </source>
</evidence>
<keyword evidence="4 8" id="KW-0479">Metal-binding</keyword>
<dbReference type="InterPro" id="IPR005809">
    <property type="entry name" value="Succ_CoA_ligase-like_bsu"/>
</dbReference>
<keyword evidence="8" id="KW-0496">Mitochondrion</keyword>
<evidence type="ECO:0000313" key="13">
    <source>
        <dbReference type="Proteomes" id="UP000245699"/>
    </source>
</evidence>
<dbReference type="PIRSF" id="PIRSF001554">
    <property type="entry name" value="SucCS_beta"/>
    <property type="match status" value="1"/>
</dbReference>
<dbReference type="FunFam" id="3.30.470.20:FF:000002">
    <property type="entry name" value="Succinate--CoA ligase [ADP-forming] subunit beta"/>
    <property type="match status" value="1"/>
</dbReference>
<keyword evidence="8 9" id="KW-0067">ATP-binding</keyword>
<evidence type="ECO:0000256" key="2">
    <source>
        <dbReference type="ARBA" id="ARBA00022532"/>
    </source>
</evidence>
<dbReference type="InterPro" id="IPR011761">
    <property type="entry name" value="ATP-grasp"/>
</dbReference>
<comment type="pathway">
    <text evidence="1 8">Carbohydrate metabolism; tricarboxylic acid cycle; succinate from succinyl-CoA (ligase route): step 1/1.</text>
</comment>
<keyword evidence="3 8" id="KW-0436">Ligase</keyword>
<feature type="binding site" evidence="8">
    <location>
        <position position="293"/>
    </location>
    <ligand>
        <name>substrate</name>
        <note>ligand shared with subunit alpha</note>
    </ligand>
</feature>
<dbReference type="SUPFAM" id="SSF52210">
    <property type="entry name" value="Succinyl-CoA synthetase domains"/>
    <property type="match status" value="1"/>
</dbReference>
<evidence type="ECO:0000256" key="1">
    <source>
        <dbReference type="ARBA" id="ARBA00005064"/>
    </source>
</evidence>
<name>A0A2T9Y9Y6_9FUNG</name>
<dbReference type="UniPathway" id="UPA00223">
    <property type="reaction ID" value="UER00999"/>
</dbReference>
<dbReference type="Pfam" id="PF00549">
    <property type="entry name" value="Ligase_CoA"/>
    <property type="match status" value="1"/>
</dbReference>
<organism evidence="12 13">
    <name type="scientific">Furculomyces boomerangus</name>
    <dbReference type="NCBI Taxonomy" id="61424"/>
    <lineage>
        <taxon>Eukaryota</taxon>
        <taxon>Fungi</taxon>
        <taxon>Fungi incertae sedis</taxon>
        <taxon>Zoopagomycota</taxon>
        <taxon>Kickxellomycotina</taxon>
        <taxon>Harpellomycetes</taxon>
        <taxon>Harpellales</taxon>
        <taxon>Harpellaceae</taxon>
        <taxon>Furculomyces</taxon>
    </lineage>
</organism>
<evidence type="ECO:0000256" key="10">
    <source>
        <dbReference type="RuleBase" id="RU361258"/>
    </source>
</evidence>
<dbReference type="NCBIfam" id="NF001913">
    <property type="entry name" value="PRK00696.1"/>
    <property type="match status" value="1"/>
</dbReference>
<dbReference type="Proteomes" id="UP000245699">
    <property type="component" value="Unassembled WGS sequence"/>
</dbReference>
<feature type="binding site" evidence="8">
    <location>
        <position position="136"/>
    </location>
    <ligand>
        <name>ATP</name>
        <dbReference type="ChEBI" id="CHEBI:30616"/>
    </ligand>
</feature>
<evidence type="ECO:0000256" key="4">
    <source>
        <dbReference type="ARBA" id="ARBA00022723"/>
    </source>
</evidence>
<dbReference type="PROSITE" id="PS50975">
    <property type="entry name" value="ATP_GRASP"/>
    <property type="match status" value="1"/>
</dbReference>
<keyword evidence="2 8" id="KW-0816">Tricarboxylic acid cycle</keyword>